<keyword evidence="3" id="KW-1185">Reference proteome</keyword>
<dbReference type="PANTHER" id="PTHR46401:SF9">
    <property type="entry name" value="MANNOSYLTRANSFERASE A"/>
    <property type="match status" value="1"/>
</dbReference>
<dbReference type="Gene3D" id="3.40.50.2000">
    <property type="entry name" value="Glycogen Phosphorylase B"/>
    <property type="match status" value="1"/>
</dbReference>
<dbReference type="CDD" id="cd03809">
    <property type="entry name" value="GT4_MtfB-like"/>
    <property type="match status" value="1"/>
</dbReference>
<protein>
    <submittedName>
        <fullName evidence="2">Alpha-1,2-rhamnosyltransferase</fullName>
    </submittedName>
</protein>
<keyword evidence="2" id="KW-0808">Transferase</keyword>
<dbReference type="AlphaFoldDB" id="A0A1G6QW28"/>
<dbReference type="Proteomes" id="UP000199411">
    <property type="component" value="Unassembled WGS sequence"/>
</dbReference>
<dbReference type="PANTHER" id="PTHR46401">
    <property type="entry name" value="GLYCOSYLTRANSFERASE WBBK-RELATED"/>
    <property type="match status" value="1"/>
</dbReference>
<dbReference type="GO" id="GO:0016757">
    <property type="term" value="F:glycosyltransferase activity"/>
    <property type="evidence" value="ECO:0007669"/>
    <property type="project" value="InterPro"/>
</dbReference>
<accession>A0A1G6QW28</accession>
<dbReference type="Pfam" id="PF00534">
    <property type="entry name" value="Glycos_transf_1"/>
    <property type="match status" value="1"/>
</dbReference>
<dbReference type="RefSeq" id="WP_092129563.1">
    <property type="nucleotide sequence ID" value="NZ_FMYU01000013.1"/>
</dbReference>
<sequence>MAVKRILIDCSDTYTYNLQTGIQRVVRNIVSRTDLMEKKLGVSVVPVILTKYGYINIENFLSSLPSDITNITNKTSFKKKVKFYLKNKNEITYNIVQTLWDFYYGCIYHPIKNFLVDFISSIFYQKNTLIMNETDLLFIIDAFWQITYTENKLFFKIQKKLKKKGGKVAYLVYDIIPITNKEIVIDTLVNAFEKSFNKIIKYTDFYITISKSEQRNIANYLKSQKINKPIEYFYLGADLPKSKEDESIQSDIFNITKNPYFLIVGTIEPRKGQSIVVEAFEYLWNNGFSDALVIVGKYACESQNLLNRILSSPYYNKKLFMFNICNDSELNFLYNNTKALIFASQREGFGLPLVEAMQYKKPIIASDIEVFREVGGAYPIYFKPYDVNDLINKIKFFIKQPHNVKEKETPSLLSWDESLEMLCDKLKNFLS</sequence>
<evidence type="ECO:0000313" key="3">
    <source>
        <dbReference type="Proteomes" id="UP000199411"/>
    </source>
</evidence>
<reference evidence="3" key="1">
    <citation type="submission" date="2016-10" db="EMBL/GenBank/DDBJ databases">
        <authorList>
            <person name="Varghese N."/>
            <person name="Submissions S."/>
        </authorList>
    </citation>
    <scope>NUCLEOTIDE SEQUENCE [LARGE SCALE GENOMIC DNA]</scope>
    <source>
        <strain evidence="3">DSM 8415</strain>
    </source>
</reference>
<dbReference type="SUPFAM" id="SSF53756">
    <property type="entry name" value="UDP-Glycosyltransferase/glycogen phosphorylase"/>
    <property type="match status" value="1"/>
</dbReference>
<dbReference type="EMBL" id="FMYU01000013">
    <property type="protein sequence ID" value="SDC96164.1"/>
    <property type="molecule type" value="Genomic_DNA"/>
</dbReference>
<name>A0A1G6QW28_9BACT</name>
<feature type="domain" description="Glycosyl transferase family 1" evidence="1">
    <location>
        <begin position="254"/>
        <end position="401"/>
    </location>
</feature>
<gene>
    <name evidence="2" type="ORF">SAMN05660835_01665</name>
</gene>
<evidence type="ECO:0000259" key="1">
    <source>
        <dbReference type="Pfam" id="PF00534"/>
    </source>
</evidence>
<organism evidence="2 3">
    <name type="scientific">Desulfurella multipotens</name>
    <dbReference type="NCBI Taxonomy" id="79269"/>
    <lineage>
        <taxon>Bacteria</taxon>
        <taxon>Pseudomonadati</taxon>
        <taxon>Campylobacterota</taxon>
        <taxon>Desulfurellia</taxon>
        <taxon>Desulfurellales</taxon>
        <taxon>Desulfurellaceae</taxon>
        <taxon>Desulfurella</taxon>
    </lineage>
</organism>
<evidence type="ECO:0000313" key="2">
    <source>
        <dbReference type="EMBL" id="SDC96164.1"/>
    </source>
</evidence>
<dbReference type="OrthoDB" id="9767517at2"/>
<dbReference type="InterPro" id="IPR001296">
    <property type="entry name" value="Glyco_trans_1"/>
</dbReference>
<proteinExistence type="predicted"/>